<keyword evidence="2" id="KW-1185">Reference proteome</keyword>
<comment type="caution">
    <text evidence="1">The sequence shown here is derived from an EMBL/GenBank/DDBJ whole genome shotgun (WGS) entry which is preliminary data.</text>
</comment>
<gene>
    <name evidence="1" type="ORF">PMAYCL1PPCAC_01601</name>
</gene>
<accession>A0AAN4Z2K4</accession>
<evidence type="ECO:0000313" key="2">
    <source>
        <dbReference type="Proteomes" id="UP001328107"/>
    </source>
</evidence>
<proteinExistence type="predicted"/>
<dbReference type="AlphaFoldDB" id="A0AAN4Z2K4"/>
<dbReference type="Proteomes" id="UP001328107">
    <property type="component" value="Unassembled WGS sequence"/>
</dbReference>
<reference evidence="2" key="1">
    <citation type="submission" date="2022-10" db="EMBL/GenBank/DDBJ databases">
        <title>Genome assembly of Pristionchus species.</title>
        <authorList>
            <person name="Yoshida K."/>
            <person name="Sommer R.J."/>
        </authorList>
    </citation>
    <scope>NUCLEOTIDE SEQUENCE [LARGE SCALE GENOMIC DNA]</scope>
    <source>
        <strain evidence="2">RS5460</strain>
    </source>
</reference>
<name>A0AAN4Z2K4_9BILA</name>
<sequence>EEAKAIRFNELRHRHNLNEHPKKIDPVRVPTQEVWTVPMTEINANPASITVPDEELTEYPTVQLNTDFEVETSPAGENEDTASVVQVDENSTKCGKSFSTPSITDMIRASSLLPPPY</sequence>
<feature type="non-terminal residue" evidence="1">
    <location>
        <position position="117"/>
    </location>
</feature>
<feature type="non-terminal residue" evidence="1">
    <location>
        <position position="1"/>
    </location>
</feature>
<organism evidence="1 2">
    <name type="scientific">Pristionchus mayeri</name>
    <dbReference type="NCBI Taxonomy" id="1317129"/>
    <lineage>
        <taxon>Eukaryota</taxon>
        <taxon>Metazoa</taxon>
        <taxon>Ecdysozoa</taxon>
        <taxon>Nematoda</taxon>
        <taxon>Chromadorea</taxon>
        <taxon>Rhabditida</taxon>
        <taxon>Rhabditina</taxon>
        <taxon>Diplogasteromorpha</taxon>
        <taxon>Diplogasteroidea</taxon>
        <taxon>Neodiplogasteridae</taxon>
        <taxon>Pristionchus</taxon>
    </lineage>
</organism>
<evidence type="ECO:0000313" key="1">
    <source>
        <dbReference type="EMBL" id="GMR31406.1"/>
    </source>
</evidence>
<protein>
    <submittedName>
        <fullName evidence="1">Uncharacterized protein</fullName>
    </submittedName>
</protein>
<dbReference type="EMBL" id="BTRK01000001">
    <property type="protein sequence ID" value="GMR31406.1"/>
    <property type="molecule type" value="Genomic_DNA"/>
</dbReference>